<dbReference type="EMBL" id="KV919084">
    <property type="protein sequence ID" value="OSX72089.1"/>
    <property type="molecule type" value="Genomic_DNA"/>
</dbReference>
<proteinExistence type="predicted"/>
<accession>A0A1X6NTZ4</accession>
<keyword evidence="3" id="KW-1185">Reference proteome</keyword>
<reference evidence="2 3" key="1">
    <citation type="submission" date="2017-03" db="EMBL/GenBank/DDBJ databases">
        <title>WGS assembly of Porphyra umbilicalis.</title>
        <authorList>
            <person name="Brawley S.H."/>
            <person name="Blouin N.A."/>
            <person name="Ficko-Blean E."/>
            <person name="Wheeler G.L."/>
            <person name="Lohr M."/>
            <person name="Goodson H.V."/>
            <person name="Jenkins J.W."/>
            <person name="Blaby-Haas C.E."/>
            <person name="Helliwell K.E."/>
            <person name="Chan C."/>
            <person name="Marriage T."/>
            <person name="Bhattacharya D."/>
            <person name="Klein A.S."/>
            <person name="Badis Y."/>
            <person name="Brodie J."/>
            <person name="Cao Y."/>
            <person name="Collen J."/>
            <person name="Dittami S.M."/>
            <person name="Gachon C.M."/>
            <person name="Green B.R."/>
            <person name="Karpowicz S."/>
            <person name="Kim J.W."/>
            <person name="Kudahl U."/>
            <person name="Lin S."/>
            <person name="Michel G."/>
            <person name="Mittag M."/>
            <person name="Olson B.J."/>
            <person name="Pangilinan J."/>
            <person name="Peng Y."/>
            <person name="Qiu H."/>
            <person name="Shu S."/>
            <person name="Singer J.T."/>
            <person name="Smith A.G."/>
            <person name="Sprecher B.N."/>
            <person name="Wagner V."/>
            <person name="Wang W."/>
            <person name="Wang Z.-Y."/>
            <person name="Yan J."/>
            <person name="Yarish C."/>
            <person name="Zoeuner-Riek S."/>
            <person name="Zhuang Y."/>
            <person name="Zou Y."/>
            <person name="Lindquist E.A."/>
            <person name="Grimwood J."/>
            <person name="Barry K."/>
            <person name="Rokhsar D.S."/>
            <person name="Schmutz J."/>
            <person name="Stiller J.W."/>
            <person name="Grossman A.R."/>
            <person name="Prochnik S.E."/>
        </authorList>
    </citation>
    <scope>NUCLEOTIDE SEQUENCE [LARGE SCALE GENOMIC DNA]</scope>
    <source>
        <strain evidence="2">4086291</strain>
    </source>
</reference>
<sequence length="264" mass="28455">MGGRWRESGALWYLGQPSAFSARQFAHPRTMTVDEECSKLLRNDSFFVDSWGRLATREALAGIIEEVGGTPLMVTWSGTNETSRVTRCKIGHFANVSFRVRAYLRNRRSCHRSISVPVFLNQGHRTVYEWELVYLHDRLPKDAGVHDGLQLVDGGAPSRHDTIPAPDPVAGTAAATSEDAPAAAAPVGVALHGPRAPPPGPVIPGPPAPLHLAPLPAHSPVLPGSQASRQPATAFVRQILMTIGMKRRTMRSMPSLASGPPSCK</sequence>
<evidence type="ECO:0000313" key="2">
    <source>
        <dbReference type="EMBL" id="OSX72089.1"/>
    </source>
</evidence>
<evidence type="ECO:0000256" key="1">
    <source>
        <dbReference type="SAM" id="MobiDB-lite"/>
    </source>
</evidence>
<dbReference type="Proteomes" id="UP000218209">
    <property type="component" value="Unassembled WGS sequence"/>
</dbReference>
<feature type="region of interest" description="Disordered" evidence="1">
    <location>
        <begin position="154"/>
        <end position="174"/>
    </location>
</feature>
<name>A0A1X6NTZ4_PORUM</name>
<evidence type="ECO:0000313" key="3">
    <source>
        <dbReference type="Proteomes" id="UP000218209"/>
    </source>
</evidence>
<gene>
    <name evidence="2" type="ORF">BU14_0469s0001</name>
</gene>
<protein>
    <submittedName>
        <fullName evidence="2">Uncharacterized protein</fullName>
    </submittedName>
</protein>
<organism evidence="2 3">
    <name type="scientific">Porphyra umbilicalis</name>
    <name type="common">Purple laver</name>
    <name type="synonym">Red alga</name>
    <dbReference type="NCBI Taxonomy" id="2786"/>
    <lineage>
        <taxon>Eukaryota</taxon>
        <taxon>Rhodophyta</taxon>
        <taxon>Bangiophyceae</taxon>
        <taxon>Bangiales</taxon>
        <taxon>Bangiaceae</taxon>
        <taxon>Porphyra</taxon>
    </lineage>
</organism>
<dbReference type="AlphaFoldDB" id="A0A1X6NTZ4"/>